<protein>
    <submittedName>
        <fullName evidence="1">Uncharacterized protein</fullName>
    </submittedName>
</protein>
<comment type="caution">
    <text evidence="1">The sequence shown here is derived from an EMBL/GenBank/DDBJ whole genome shotgun (WGS) entry which is preliminary data.</text>
</comment>
<dbReference type="EMBL" id="CM047898">
    <property type="protein sequence ID" value="KAJ0106197.1"/>
    <property type="molecule type" value="Genomic_DNA"/>
</dbReference>
<proteinExistence type="predicted"/>
<evidence type="ECO:0000313" key="2">
    <source>
        <dbReference type="Proteomes" id="UP001164250"/>
    </source>
</evidence>
<organism evidence="1 2">
    <name type="scientific">Pistacia atlantica</name>
    <dbReference type="NCBI Taxonomy" id="434234"/>
    <lineage>
        <taxon>Eukaryota</taxon>
        <taxon>Viridiplantae</taxon>
        <taxon>Streptophyta</taxon>
        <taxon>Embryophyta</taxon>
        <taxon>Tracheophyta</taxon>
        <taxon>Spermatophyta</taxon>
        <taxon>Magnoliopsida</taxon>
        <taxon>eudicotyledons</taxon>
        <taxon>Gunneridae</taxon>
        <taxon>Pentapetalae</taxon>
        <taxon>rosids</taxon>
        <taxon>malvids</taxon>
        <taxon>Sapindales</taxon>
        <taxon>Anacardiaceae</taxon>
        <taxon>Pistacia</taxon>
    </lineage>
</organism>
<accession>A0ACC1C2K5</accession>
<dbReference type="Proteomes" id="UP001164250">
    <property type="component" value="Chromosome 2"/>
</dbReference>
<reference evidence="2" key="1">
    <citation type="journal article" date="2023" name="G3 (Bethesda)">
        <title>Genome assembly and association tests identify interacting loci associated with vigor, precocity, and sex in interspecific pistachio rootstocks.</title>
        <authorList>
            <person name="Palmer W."/>
            <person name="Jacygrad E."/>
            <person name="Sagayaradj S."/>
            <person name="Cavanaugh K."/>
            <person name="Han R."/>
            <person name="Bertier L."/>
            <person name="Beede B."/>
            <person name="Kafkas S."/>
            <person name="Golino D."/>
            <person name="Preece J."/>
            <person name="Michelmore R."/>
        </authorList>
    </citation>
    <scope>NUCLEOTIDE SEQUENCE [LARGE SCALE GENOMIC DNA]</scope>
</reference>
<keyword evidence="2" id="KW-1185">Reference proteome</keyword>
<sequence>MQRILKLKQLASNFPKAPINTTSFSNSLTTIKNPLFSSFSRHPFHSNLSWSAHHTLPLKADTFLFNPLLVQRSFLCFSSTQMRKCLFDCKVLFLRAQLPKRSFQFTPSSRSSGCEKEKKLVVLTNWRRCFAFSFDFSASKQSLELYQSFMVKNFTVSLDNVLHGRVHTMITSAFSHVDMEHIVSNMIGLYFFGMNIVTQSFCEVRHSAIETSSLVVKRLGNTLGPEYLLKLYLAGAIGGSVFYIVHHAFLAMSSKGQGMWQKDPSRTPALGASGAVNAIMLLNIFLNPKATIYLDFIIPVPAMLLGVFLIGKDVLRIVEGNSNISGSAHLGGVAVAAIAWARIRRGLF</sequence>
<name>A0ACC1C2K5_9ROSI</name>
<gene>
    <name evidence="1" type="ORF">Patl1_18923</name>
</gene>
<evidence type="ECO:0000313" key="1">
    <source>
        <dbReference type="EMBL" id="KAJ0106197.1"/>
    </source>
</evidence>